<dbReference type="GO" id="GO:0004312">
    <property type="term" value="F:fatty acid synthase activity"/>
    <property type="evidence" value="ECO:0007669"/>
    <property type="project" value="TreeGrafter"/>
</dbReference>
<proteinExistence type="predicted"/>
<feature type="domain" description="Ketosynthase family 3 (KS3)" evidence="9">
    <location>
        <begin position="33"/>
        <end position="458"/>
    </location>
</feature>
<dbReference type="SUPFAM" id="SSF53901">
    <property type="entry name" value="Thiolase-like"/>
    <property type="match status" value="1"/>
</dbReference>
<dbReference type="SUPFAM" id="SSF51735">
    <property type="entry name" value="NAD(P)-binding Rossmann-fold domains"/>
    <property type="match status" value="2"/>
</dbReference>
<evidence type="ECO:0000256" key="5">
    <source>
        <dbReference type="ARBA" id="ARBA00023194"/>
    </source>
</evidence>
<dbReference type="InterPro" id="IPR015083">
    <property type="entry name" value="NorB/c/GfsB-D-like_docking"/>
</dbReference>
<dbReference type="InterPro" id="IPR009081">
    <property type="entry name" value="PP-bd_ACP"/>
</dbReference>
<dbReference type="InterPro" id="IPR016035">
    <property type="entry name" value="Acyl_Trfase/lysoPLipase"/>
</dbReference>
<dbReference type="InterPro" id="IPR016036">
    <property type="entry name" value="Malonyl_transacylase_ACP-bd"/>
</dbReference>
<sequence length="1570" mass="164344">MSDEKLLAYLRKVTGELHEARRKLKEAPAADADDPIAVVAMSCRLPGGVASPEDLWELLADERDAVSGFPTDRGWPDDLYSDDPDAPGKSYVNRGGFLHDAAAFDPEAFGISPREATAMDPQQRLMLELGWEAFERARIAPSSLRGTATGVFAGACSFHYEGDYTDAPEDLGGHLITGNVTSVLSGRVSYAFGLEGPAITLDTGCSSALVAMHLAARSLRQGECSLALAGGVAVMSTPGVFVEFSRQRGLAPDGRCKAFGAAADGTGWSEGAGFVLLERLSDAEAAGHPVLAVLRGSATNQDGASNGLTAPNGRAQQRVIQRALEDAGLEAADVDAVEGHGTGTRLGDPIEANALMEAYGRRRPEDRPLLLGSVKSNIGHAQAAAGVASVIKTVLCLDRGRLPRTLHVDEPTPEVDWSRGGVELLTEPVAWPRGERVRRAGVSGFGVSGTNAHLIVEEPPEPSPAAVHAGADADPFGTPLPWVLSARGEQALRARAAQLHAHASAAPETVQDIGYSLATTRSSYEHRAVVVGEDRDRLLAGVDALRAGASSPAVVSGVAETPAAPVFVFPGQGSQWPGMARDLLESSPVFRKRMEECADALAGHVARSPLDVLRMTPGGPDDDRVDVVQPALFSVMVALAELWRSYGVEPAGVIGHSQGEIAAACVAGALSLEDAARVVALRSRALRTLAGTGGMLSLGLPPGETRELLAHWEGRLSLAAVNSPGDTVVSGDTEALASLQQAAADRGARARMVNVDYASHSAHVEEIRQTLLGDLAPVAPGAAGVAFYSTVTGDRLDTAALDADYWMRNLRRTVRLDAAAEAAHRAGLRMFVEVSPHPVLTFPLQQTLPEADVLGTLHRDDRCARRFLVALGEAYAAGAEVDWSAAFDPAAGRRVPLPTYPFQRRKHWLPPRRPAAAAPVDRLDTWHYRPSWSAVTEVAQGRARGLWLLLVPAGAGTGAGTGTGAVADALRRSGAETCSVEVDRPPERAALAARLRDAAQDREVAGVLSLAADAEDVSGERGGGVPEAVLGTLVAHQALGDAGIGAPLWCATREAVSTGAGDPAPRPRQAALWGLGTSLAAERPERWGGLVDLPADPGPRELDRMASVLGGGGEPQCAVRPGGTFARRLLRASSATAEAWVPDGTVLITGGLGGVGGRLARRLARGGARHLLLLGRRGLDTPGAKDLCQELDELGATVMVRACDAADRAALAEAIGEIPEEHPLTAVIHAAGVLDDAPADRLGPKQLRTVMSAKAASAWNLHELTRGLPLTAFVLFSSAGAVLGSAGQAGYAAANAYLDGLAEHRKALGLPATSIAWTVLKDSGMVGPDAEEWFSARGARPMEPEPAFEAMRRAIETGAPHVVVGDIDWGRFASLDGITAPGPLLAEIPEAARSAAEAEGGDARRLVLGRDADEALRSLRDLVAGQVAAVLDYGPDDAVPRERPLKELGFDSVTSVALRNRLGAACGLRLPVTLAFDHPSVAAIAGHLYDELSPDTGADAAAELERLESLLADGGDLREALVERLRSMLWKWDRGPAAPDDAEDAGRADDLRDATDEEMFQLLDNELGTA</sequence>
<keyword evidence="5" id="KW-0045">Antibiotic biosynthesis</keyword>
<dbReference type="PROSITE" id="PS00606">
    <property type="entry name" value="KS3_1"/>
    <property type="match status" value="1"/>
</dbReference>
<comment type="cofactor">
    <cofactor evidence="1">
        <name>pantetheine 4'-phosphate</name>
        <dbReference type="ChEBI" id="CHEBI:47942"/>
    </cofactor>
</comment>
<dbReference type="InterPro" id="IPR016039">
    <property type="entry name" value="Thiolase-like"/>
</dbReference>
<dbReference type="GO" id="GO:0004315">
    <property type="term" value="F:3-oxoacyl-[acyl-carrier-protein] synthase activity"/>
    <property type="evidence" value="ECO:0007669"/>
    <property type="project" value="InterPro"/>
</dbReference>
<dbReference type="Gene3D" id="3.30.70.3290">
    <property type="match status" value="1"/>
</dbReference>
<name>A0A4P6Q2W4_9ACTN</name>
<dbReference type="CDD" id="cd08952">
    <property type="entry name" value="KR_1_SDR_x"/>
    <property type="match status" value="1"/>
</dbReference>
<dbReference type="InterPro" id="IPR032821">
    <property type="entry name" value="PKS_assoc"/>
</dbReference>
<dbReference type="InterPro" id="IPR050091">
    <property type="entry name" value="PKS_NRPS_Biosynth_Enz"/>
</dbReference>
<dbReference type="Gene3D" id="3.40.366.10">
    <property type="entry name" value="Malonyl-Coenzyme A Acyl Carrier Protein, domain 2"/>
    <property type="match status" value="1"/>
</dbReference>
<dbReference type="FunFam" id="3.40.366.10:FF:000002">
    <property type="entry name" value="Probable polyketide synthase 2"/>
    <property type="match status" value="1"/>
</dbReference>
<dbReference type="Pfam" id="PF00109">
    <property type="entry name" value="ketoacyl-synt"/>
    <property type="match status" value="1"/>
</dbReference>
<dbReference type="Gene3D" id="3.40.50.720">
    <property type="entry name" value="NAD(P)-binding Rossmann-like Domain"/>
    <property type="match status" value="1"/>
</dbReference>
<dbReference type="PROSITE" id="PS00012">
    <property type="entry name" value="PHOSPHOPANTETHEINE"/>
    <property type="match status" value="1"/>
</dbReference>
<gene>
    <name evidence="10" type="primary">eryA7</name>
    <name evidence="10" type="ORF">EKD16_15505</name>
</gene>
<dbReference type="OrthoDB" id="4537517at2"/>
<dbReference type="SMART" id="SM00827">
    <property type="entry name" value="PKS_AT"/>
    <property type="match status" value="1"/>
</dbReference>
<dbReference type="SUPFAM" id="SSF55048">
    <property type="entry name" value="Probable ACP-binding domain of malonyl-CoA ACP transacylase"/>
    <property type="match status" value="1"/>
</dbReference>
<evidence type="ECO:0000259" key="8">
    <source>
        <dbReference type="PROSITE" id="PS50075"/>
    </source>
</evidence>
<evidence type="ECO:0000256" key="7">
    <source>
        <dbReference type="ARBA" id="ARBA00023315"/>
    </source>
</evidence>
<dbReference type="SUPFAM" id="SSF52151">
    <property type="entry name" value="FabD/lysophospholipase-like"/>
    <property type="match status" value="1"/>
</dbReference>
<keyword evidence="3" id="KW-0597">Phosphoprotein</keyword>
<dbReference type="SUPFAM" id="SSF47336">
    <property type="entry name" value="ACP-like"/>
    <property type="match status" value="1"/>
</dbReference>
<evidence type="ECO:0000259" key="9">
    <source>
        <dbReference type="PROSITE" id="PS52004"/>
    </source>
</evidence>
<dbReference type="InterPro" id="IPR014043">
    <property type="entry name" value="Acyl_transferase_dom"/>
</dbReference>
<dbReference type="PROSITE" id="PS52004">
    <property type="entry name" value="KS3_2"/>
    <property type="match status" value="1"/>
</dbReference>
<feature type="domain" description="Carrier" evidence="8">
    <location>
        <begin position="1417"/>
        <end position="1492"/>
    </location>
</feature>
<reference evidence="10 11" key="1">
    <citation type="submission" date="2019-02" db="EMBL/GenBank/DDBJ databases">
        <authorList>
            <person name="Khodamoradi S."/>
            <person name="Hahnke R.L."/>
            <person name="Kaempfer P."/>
            <person name="Schumann P."/>
            <person name="Rohde M."/>
            <person name="Steinert M."/>
            <person name="Luzhetskyy A."/>
            <person name="Wink J."/>
            <person name="Ruckert C."/>
        </authorList>
    </citation>
    <scope>NUCLEOTIDE SEQUENCE [LARGE SCALE GENOMIC DNA]</scope>
    <source>
        <strain evidence="10 11">M2</strain>
    </source>
</reference>
<dbReference type="Gene3D" id="3.40.47.10">
    <property type="match status" value="1"/>
</dbReference>
<dbReference type="Pfam" id="PF16197">
    <property type="entry name" value="KAsynt_C_assoc"/>
    <property type="match status" value="1"/>
</dbReference>
<dbReference type="InterPro" id="IPR014031">
    <property type="entry name" value="Ketoacyl_synth_C"/>
</dbReference>
<evidence type="ECO:0000256" key="6">
    <source>
        <dbReference type="ARBA" id="ARBA00023268"/>
    </source>
</evidence>
<dbReference type="InterPro" id="IPR020841">
    <property type="entry name" value="PKS_Beta-ketoAc_synthase_dom"/>
</dbReference>
<dbReference type="FunFam" id="3.40.47.10:FF:000019">
    <property type="entry name" value="Polyketide synthase type I"/>
    <property type="match status" value="1"/>
</dbReference>
<dbReference type="KEGG" id="strr:EKD16_15505"/>
<dbReference type="PROSITE" id="PS50075">
    <property type="entry name" value="CARRIER"/>
    <property type="match status" value="1"/>
</dbReference>
<dbReference type="InterPro" id="IPR014030">
    <property type="entry name" value="Ketoacyl_synth_N"/>
</dbReference>
<dbReference type="Pfam" id="PF08990">
    <property type="entry name" value="Docking"/>
    <property type="match status" value="1"/>
</dbReference>
<dbReference type="CDD" id="cd00833">
    <property type="entry name" value="PKS"/>
    <property type="match status" value="1"/>
</dbReference>
<dbReference type="InterPro" id="IPR057326">
    <property type="entry name" value="KR_dom"/>
</dbReference>
<dbReference type="GO" id="GO:0033068">
    <property type="term" value="P:macrolide biosynthetic process"/>
    <property type="evidence" value="ECO:0007669"/>
    <property type="project" value="UniProtKB-ARBA"/>
</dbReference>
<evidence type="ECO:0000256" key="1">
    <source>
        <dbReference type="ARBA" id="ARBA00001957"/>
    </source>
</evidence>
<evidence type="ECO:0000256" key="4">
    <source>
        <dbReference type="ARBA" id="ARBA00022679"/>
    </source>
</evidence>
<dbReference type="Gene3D" id="1.10.1200.10">
    <property type="entry name" value="ACP-like"/>
    <property type="match status" value="1"/>
</dbReference>
<dbReference type="EC" id="2.3.1.94" evidence="10"/>
<keyword evidence="2" id="KW-0596">Phosphopantetheine</keyword>
<protein>
    <submittedName>
        <fullName evidence="10">Erythronolide synthase, modules 1 and 2</fullName>
        <ecNumber evidence="10">2.3.1.94</ecNumber>
    </submittedName>
</protein>
<dbReference type="InterPro" id="IPR001227">
    <property type="entry name" value="Ac_transferase_dom_sf"/>
</dbReference>
<dbReference type="Pfam" id="PF02801">
    <property type="entry name" value="Ketoacyl-synt_C"/>
    <property type="match status" value="1"/>
</dbReference>
<dbReference type="GO" id="GO:0047879">
    <property type="term" value="F:erythronolide synthase activity"/>
    <property type="evidence" value="ECO:0007669"/>
    <property type="project" value="UniProtKB-EC"/>
</dbReference>
<evidence type="ECO:0000313" key="10">
    <source>
        <dbReference type="EMBL" id="QBI54873.1"/>
    </source>
</evidence>
<dbReference type="InterPro" id="IPR018201">
    <property type="entry name" value="Ketoacyl_synth_AS"/>
</dbReference>
<accession>A0A4P6Q2W4</accession>
<dbReference type="RefSeq" id="WP_131098973.1">
    <property type="nucleotide sequence ID" value="NZ_CP036455.1"/>
</dbReference>
<dbReference type="Pfam" id="PF08659">
    <property type="entry name" value="KR"/>
    <property type="match status" value="1"/>
</dbReference>
<dbReference type="GO" id="GO:0006633">
    <property type="term" value="P:fatty acid biosynthetic process"/>
    <property type="evidence" value="ECO:0007669"/>
    <property type="project" value="InterPro"/>
</dbReference>
<dbReference type="SMART" id="SM00823">
    <property type="entry name" value="PKS_PP"/>
    <property type="match status" value="1"/>
</dbReference>
<dbReference type="GO" id="GO:0031177">
    <property type="term" value="F:phosphopantetheine binding"/>
    <property type="evidence" value="ECO:0007669"/>
    <property type="project" value="InterPro"/>
</dbReference>
<keyword evidence="11" id="KW-1185">Reference proteome</keyword>
<dbReference type="SMART" id="SM01294">
    <property type="entry name" value="PKS_PP_betabranch"/>
    <property type="match status" value="1"/>
</dbReference>
<dbReference type="PANTHER" id="PTHR43775:SF51">
    <property type="entry name" value="INACTIVE PHENOLPHTHIOCEROL SYNTHESIS POLYKETIDE SYNTHASE TYPE I PKS1-RELATED"/>
    <property type="match status" value="1"/>
</dbReference>
<evidence type="ECO:0000256" key="3">
    <source>
        <dbReference type="ARBA" id="ARBA00022553"/>
    </source>
</evidence>
<dbReference type="InterPro" id="IPR020806">
    <property type="entry name" value="PKS_PP-bd"/>
</dbReference>
<dbReference type="PANTHER" id="PTHR43775">
    <property type="entry name" value="FATTY ACID SYNTHASE"/>
    <property type="match status" value="1"/>
</dbReference>
<dbReference type="Pfam" id="PF00550">
    <property type="entry name" value="PP-binding"/>
    <property type="match status" value="1"/>
</dbReference>
<dbReference type="InterPro" id="IPR036291">
    <property type="entry name" value="NAD(P)-bd_dom_sf"/>
</dbReference>
<dbReference type="InterPro" id="IPR013968">
    <property type="entry name" value="PKS_KR"/>
</dbReference>
<dbReference type="SMART" id="SM00825">
    <property type="entry name" value="PKS_KS"/>
    <property type="match status" value="1"/>
</dbReference>
<dbReference type="EMBL" id="CP036455">
    <property type="protein sequence ID" value="QBI54873.1"/>
    <property type="molecule type" value="Genomic_DNA"/>
</dbReference>
<dbReference type="SMART" id="SM00822">
    <property type="entry name" value="PKS_KR"/>
    <property type="match status" value="1"/>
</dbReference>
<dbReference type="InterPro" id="IPR006162">
    <property type="entry name" value="Ppantetheine_attach_site"/>
</dbReference>
<keyword evidence="7 10" id="KW-0012">Acyltransferase</keyword>
<dbReference type="Pfam" id="PF00698">
    <property type="entry name" value="Acyl_transf_1"/>
    <property type="match status" value="1"/>
</dbReference>
<organism evidence="10 11">
    <name type="scientific">Streptomonospora litoralis</name>
    <dbReference type="NCBI Taxonomy" id="2498135"/>
    <lineage>
        <taxon>Bacteria</taxon>
        <taxon>Bacillati</taxon>
        <taxon>Actinomycetota</taxon>
        <taxon>Actinomycetes</taxon>
        <taxon>Streptosporangiales</taxon>
        <taxon>Nocardiopsidaceae</taxon>
        <taxon>Streptomonospora</taxon>
    </lineage>
</organism>
<dbReference type="Proteomes" id="UP000292235">
    <property type="component" value="Chromosome"/>
</dbReference>
<evidence type="ECO:0000313" key="11">
    <source>
        <dbReference type="Proteomes" id="UP000292235"/>
    </source>
</evidence>
<dbReference type="InterPro" id="IPR036736">
    <property type="entry name" value="ACP-like_sf"/>
</dbReference>
<evidence type="ECO:0000256" key="2">
    <source>
        <dbReference type="ARBA" id="ARBA00022450"/>
    </source>
</evidence>
<keyword evidence="4 10" id="KW-0808">Transferase</keyword>
<keyword evidence="6" id="KW-0511">Multifunctional enzyme</keyword>